<dbReference type="Proteomes" id="UP001262889">
    <property type="component" value="Unassembled WGS sequence"/>
</dbReference>
<protein>
    <submittedName>
        <fullName evidence="1">SIR2 family protein</fullName>
    </submittedName>
</protein>
<reference evidence="1 2" key="1">
    <citation type="submission" date="2023-09" db="EMBL/GenBank/DDBJ databases">
        <authorList>
            <person name="Rey-Velasco X."/>
        </authorList>
    </citation>
    <scope>NUCLEOTIDE SEQUENCE [LARGE SCALE GENOMIC DNA]</scope>
    <source>
        <strain evidence="1 2">F363</strain>
    </source>
</reference>
<accession>A0ABU3CCF3</accession>
<evidence type="ECO:0000313" key="2">
    <source>
        <dbReference type="Proteomes" id="UP001262889"/>
    </source>
</evidence>
<dbReference type="EMBL" id="JAVRHQ010000019">
    <property type="protein sequence ID" value="MDT0643963.1"/>
    <property type="molecule type" value="Genomic_DNA"/>
</dbReference>
<proteinExistence type="predicted"/>
<keyword evidence="2" id="KW-1185">Reference proteome</keyword>
<dbReference type="Pfam" id="PF13289">
    <property type="entry name" value="SIR2_2"/>
    <property type="match status" value="1"/>
</dbReference>
<gene>
    <name evidence="1" type="ORF">RM553_14085</name>
</gene>
<organism evidence="1 2">
    <name type="scientific">Autumnicola tepida</name>
    <dbReference type="NCBI Taxonomy" id="3075595"/>
    <lineage>
        <taxon>Bacteria</taxon>
        <taxon>Pseudomonadati</taxon>
        <taxon>Bacteroidota</taxon>
        <taxon>Flavobacteriia</taxon>
        <taxon>Flavobacteriales</taxon>
        <taxon>Flavobacteriaceae</taxon>
        <taxon>Autumnicola</taxon>
    </lineage>
</organism>
<sequence>MIEWPNNLVEDIARRRCVLVLGSGVSKNSVNDEGLRPKDWNEFLRSASENINGKTEIRKQIKAGDYLTACELIKKELGREDFNTLVKKEFLTPGFKPAKIHEHIFNLDSRVIITPNFDKIYDTYANTASHGNIIVKKFTEHDIADNIRRPEPLIIKIHGSVESPDDLIFTRKDYSEARTKYRDFYHLIDALSVTHTFVFIGCGTNDPDIRLILEDYSFRFSRNKKHFMVMPKNALHAKVRTIINETMSLKSLLYDPKDNHTLLTSSLENLVKEVEIKREDLANTRKW</sequence>
<name>A0ABU3CCF3_9FLAO</name>
<dbReference type="RefSeq" id="WP_311535583.1">
    <property type="nucleotide sequence ID" value="NZ_JAVRHQ010000019.1"/>
</dbReference>
<comment type="caution">
    <text evidence="1">The sequence shown here is derived from an EMBL/GenBank/DDBJ whole genome shotgun (WGS) entry which is preliminary data.</text>
</comment>
<evidence type="ECO:0000313" key="1">
    <source>
        <dbReference type="EMBL" id="MDT0643963.1"/>
    </source>
</evidence>